<dbReference type="Proteomes" id="UP000719766">
    <property type="component" value="Unassembled WGS sequence"/>
</dbReference>
<feature type="coiled-coil region" evidence="1">
    <location>
        <begin position="77"/>
        <end position="109"/>
    </location>
</feature>
<proteinExistence type="predicted"/>
<name>A0A9P7DB23_9AGAM</name>
<feature type="region of interest" description="Disordered" evidence="2">
    <location>
        <begin position="1"/>
        <end position="61"/>
    </location>
</feature>
<protein>
    <submittedName>
        <fullName evidence="3">Uncharacterized protein</fullName>
    </submittedName>
</protein>
<keyword evidence="4" id="KW-1185">Reference proteome</keyword>
<evidence type="ECO:0000256" key="1">
    <source>
        <dbReference type="SAM" id="Coils"/>
    </source>
</evidence>
<gene>
    <name evidence="3" type="ORF">HD556DRAFT_1450583</name>
</gene>
<dbReference type="EMBL" id="JABBWE010000107">
    <property type="protein sequence ID" value="KAG1785612.1"/>
    <property type="molecule type" value="Genomic_DNA"/>
</dbReference>
<feature type="region of interest" description="Disordered" evidence="2">
    <location>
        <begin position="110"/>
        <end position="129"/>
    </location>
</feature>
<evidence type="ECO:0000313" key="4">
    <source>
        <dbReference type="Proteomes" id="UP000719766"/>
    </source>
</evidence>
<organism evidence="3 4">
    <name type="scientific">Suillus plorans</name>
    <dbReference type="NCBI Taxonomy" id="116603"/>
    <lineage>
        <taxon>Eukaryota</taxon>
        <taxon>Fungi</taxon>
        <taxon>Dikarya</taxon>
        <taxon>Basidiomycota</taxon>
        <taxon>Agaricomycotina</taxon>
        <taxon>Agaricomycetes</taxon>
        <taxon>Agaricomycetidae</taxon>
        <taxon>Boletales</taxon>
        <taxon>Suillineae</taxon>
        <taxon>Suillaceae</taxon>
        <taxon>Suillus</taxon>
    </lineage>
</organism>
<evidence type="ECO:0000256" key="2">
    <source>
        <dbReference type="SAM" id="MobiDB-lite"/>
    </source>
</evidence>
<feature type="region of interest" description="Disordered" evidence="2">
    <location>
        <begin position="139"/>
        <end position="162"/>
    </location>
</feature>
<dbReference type="AlphaFoldDB" id="A0A9P7DB23"/>
<accession>A0A9P7DB23</accession>
<comment type="caution">
    <text evidence="3">The sequence shown here is derived from an EMBL/GenBank/DDBJ whole genome shotgun (WGS) entry which is preliminary data.</text>
</comment>
<dbReference type="OrthoDB" id="10589224at2759"/>
<evidence type="ECO:0000313" key="3">
    <source>
        <dbReference type="EMBL" id="KAG1785612.1"/>
    </source>
</evidence>
<feature type="compositionally biased region" description="Polar residues" evidence="2">
    <location>
        <begin position="19"/>
        <end position="34"/>
    </location>
</feature>
<dbReference type="RefSeq" id="XP_041153095.1">
    <property type="nucleotide sequence ID" value="XM_041307790.1"/>
</dbReference>
<dbReference type="GeneID" id="64601554"/>
<feature type="compositionally biased region" description="Acidic residues" evidence="2">
    <location>
        <begin position="141"/>
        <end position="156"/>
    </location>
</feature>
<sequence>MAPKKSSAKTKATSKAEAMSNTSKSPSDPATRGTTIARKTAAALRSAPSSAVAKPTSCTTRAKATISTFSAAKAKKLEALKKAAKEAALKKAEMQKKDIMRTAATLAKESADFEEEEENNEESVISATGHPRKLRKITFDSSDDEAEAEAPTEDPLEENKANPSCAKNILCLEDSSDKEPTPEEPPANVSVEDTSLTHMLQNHEIVINSTHANISDTTASKGATKVTLNDFNSPRAVHIARIALRGMKRDTALQEGFSLSGRHISLSWTIMCREASNNNKLKAKMKEVQVDDVFKVTK</sequence>
<keyword evidence="1" id="KW-0175">Coiled coil</keyword>
<reference evidence="3" key="1">
    <citation type="journal article" date="2020" name="New Phytol.">
        <title>Comparative genomics reveals dynamic genome evolution in host specialist ectomycorrhizal fungi.</title>
        <authorList>
            <person name="Lofgren L.A."/>
            <person name="Nguyen N.H."/>
            <person name="Vilgalys R."/>
            <person name="Ruytinx J."/>
            <person name="Liao H.L."/>
            <person name="Branco S."/>
            <person name="Kuo A."/>
            <person name="LaButti K."/>
            <person name="Lipzen A."/>
            <person name="Andreopoulos W."/>
            <person name="Pangilinan J."/>
            <person name="Riley R."/>
            <person name="Hundley H."/>
            <person name="Na H."/>
            <person name="Barry K."/>
            <person name="Grigoriev I.V."/>
            <person name="Stajich J.E."/>
            <person name="Kennedy P.G."/>
        </authorList>
    </citation>
    <scope>NUCLEOTIDE SEQUENCE</scope>
    <source>
        <strain evidence="3">S12</strain>
    </source>
</reference>
<feature type="compositionally biased region" description="Acidic residues" evidence="2">
    <location>
        <begin position="112"/>
        <end position="121"/>
    </location>
</feature>